<name>A0A7D5D7W5_9PSED</name>
<dbReference type="InterPro" id="IPR011008">
    <property type="entry name" value="Dimeric_a/b-barrel"/>
</dbReference>
<keyword evidence="1" id="KW-0732">Signal</keyword>
<accession>A0A7D5D7W5</accession>
<dbReference type="EMBL" id="CP056030">
    <property type="protein sequence ID" value="QKZ04061.1"/>
    <property type="molecule type" value="Genomic_DNA"/>
</dbReference>
<dbReference type="SUPFAM" id="SSF54909">
    <property type="entry name" value="Dimeric alpha+beta barrel"/>
    <property type="match status" value="1"/>
</dbReference>
<dbReference type="KEGG" id="pez:HWQ56_09820"/>
<dbReference type="AlphaFoldDB" id="A0A7D5D7W5"/>
<evidence type="ECO:0000313" key="4">
    <source>
        <dbReference type="Proteomes" id="UP000509568"/>
    </source>
</evidence>
<evidence type="ECO:0000256" key="1">
    <source>
        <dbReference type="SAM" id="SignalP"/>
    </source>
</evidence>
<proteinExistence type="predicted"/>
<sequence length="121" mass="13524">MPCLKFSAFAVFVLFSAHAAADESVYAVAHVDIEPPQVKAALTLLHRFAEQARQDPDVVRLDVLEQTDARNHFTLVEVLRSPAAYDRFVQHTYVKTLRTQLQPLLGSPFDERLHAQVPSGA</sequence>
<dbReference type="Proteomes" id="UP000509568">
    <property type="component" value="Chromosome"/>
</dbReference>
<feature type="domain" description="ABM" evidence="2">
    <location>
        <begin position="25"/>
        <end position="97"/>
    </location>
</feature>
<dbReference type="Pfam" id="PF03992">
    <property type="entry name" value="ABM"/>
    <property type="match status" value="1"/>
</dbReference>
<dbReference type="Gene3D" id="3.30.70.100">
    <property type="match status" value="1"/>
</dbReference>
<keyword evidence="4" id="KW-1185">Reference proteome</keyword>
<organism evidence="3 4">
    <name type="scientific">Pseudomonas eucalypticola</name>
    <dbReference type="NCBI Taxonomy" id="2599595"/>
    <lineage>
        <taxon>Bacteria</taxon>
        <taxon>Pseudomonadati</taxon>
        <taxon>Pseudomonadota</taxon>
        <taxon>Gammaproteobacteria</taxon>
        <taxon>Pseudomonadales</taxon>
        <taxon>Pseudomonadaceae</taxon>
        <taxon>Pseudomonas</taxon>
    </lineage>
</organism>
<feature type="signal peptide" evidence="1">
    <location>
        <begin position="1"/>
        <end position="19"/>
    </location>
</feature>
<feature type="chain" id="PRO_5028840395" description="ABM domain-containing protein" evidence="1">
    <location>
        <begin position="20"/>
        <end position="121"/>
    </location>
</feature>
<evidence type="ECO:0000313" key="3">
    <source>
        <dbReference type="EMBL" id="QKZ04061.1"/>
    </source>
</evidence>
<gene>
    <name evidence="3" type="ORF">HWQ56_09820</name>
</gene>
<protein>
    <recommendedName>
        <fullName evidence="2">ABM domain-containing protein</fullName>
    </recommendedName>
</protein>
<evidence type="ECO:0000259" key="2">
    <source>
        <dbReference type="Pfam" id="PF03992"/>
    </source>
</evidence>
<dbReference type="RefSeq" id="WP_176570319.1">
    <property type="nucleotide sequence ID" value="NZ_CP056030.1"/>
</dbReference>
<dbReference type="InterPro" id="IPR007138">
    <property type="entry name" value="ABM_dom"/>
</dbReference>
<reference evidence="3 4" key="1">
    <citation type="submission" date="2020-06" db="EMBL/GenBank/DDBJ databases">
        <title>Pseudomonas eucalypticola sp. nov., an endophyte of Eucalyptus dunnii leaves with biocontrol ability of eucalyptus leaf blight.</title>
        <authorList>
            <person name="Liu Y."/>
            <person name="Song Z."/>
            <person name="Zeng H."/>
            <person name="Lu M."/>
            <person name="Wang X."/>
            <person name="Lian X."/>
            <person name="Zhang Q."/>
        </authorList>
    </citation>
    <scope>NUCLEOTIDE SEQUENCE [LARGE SCALE GENOMIC DNA]</scope>
    <source>
        <strain evidence="3 4">NP-1</strain>
    </source>
</reference>